<reference evidence="1 2" key="1">
    <citation type="submission" date="2015-03" db="EMBL/GenBank/DDBJ databases">
        <title>Complete genome sequence of Muricauda lutaonensis CC-HSB-11T, isolated from a coastal hot spring.</title>
        <authorList>
            <person name="Kim K.M."/>
        </authorList>
    </citation>
    <scope>NUCLEOTIDE SEQUENCE [LARGE SCALE GENOMIC DNA]</scope>
    <source>
        <strain evidence="1 2">CC-HSB-11</strain>
    </source>
</reference>
<evidence type="ECO:0000313" key="2">
    <source>
        <dbReference type="Proteomes" id="UP000032726"/>
    </source>
</evidence>
<proteinExistence type="predicted"/>
<evidence type="ECO:0000313" key="1">
    <source>
        <dbReference type="EMBL" id="AKA36146.1"/>
    </source>
</evidence>
<dbReference type="HOGENOM" id="CLU_2618159_0_0_10"/>
<dbReference type="EMBL" id="CP011071">
    <property type="protein sequence ID" value="AKA36146.1"/>
    <property type="molecule type" value="Genomic_DNA"/>
</dbReference>
<protein>
    <submittedName>
        <fullName evidence="1">Uncharacterized protein</fullName>
    </submittedName>
</protein>
<dbReference type="KEGG" id="mlt:VC82_2582"/>
<keyword evidence="2" id="KW-1185">Reference proteome</keyword>
<accession>A0A0D5YW55</accession>
<organism evidence="1 2">
    <name type="scientific">Flagellimonas lutaonensis</name>
    <dbReference type="NCBI Taxonomy" id="516051"/>
    <lineage>
        <taxon>Bacteria</taxon>
        <taxon>Pseudomonadati</taxon>
        <taxon>Bacteroidota</taxon>
        <taxon>Flavobacteriia</taxon>
        <taxon>Flavobacteriales</taxon>
        <taxon>Flavobacteriaceae</taxon>
        <taxon>Flagellimonas</taxon>
    </lineage>
</organism>
<name>A0A0D5YW55_9FLAO</name>
<gene>
    <name evidence="1" type="ORF">VC82_2582</name>
</gene>
<dbReference type="AlphaFoldDB" id="A0A0D5YW55"/>
<dbReference type="Proteomes" id="UP000032726">
    <property type="component" value="Chromosome"/>
</dbReference>
<sequence length="78" mass="8612">MTATHAASNYVSDCGQHENRRPGRCIIAPFFWACKAATNTQPPEPIFLTFSGVGQLPNPFLYLVGQCVFVIACRAVYF</sequence>